<evidence type="ECO:0008006" key="5">
    <source>
        <dbReference type="Google" id="ProtNLM"/>
    </source>
</evidence>
<sequence>MRASRPAQVPDTHKTPEVKAWLSQHPRFRLHFTPTSASWLYLVERFFAEITAKRIRRGSDTSVGDLEAAIYDYLLQHNAGPKTFTWTKSAQNILARERRALDALDEIRGNR</sequence>
<evidence type="ECO:0000313" key="3">
    <source>
        <dbReference type="Proteomes" id="UP000245839"/>
    </source>
</evidence>
<keyword evidence="3" id="KW-1185">Reference proteome</keyword>
<dbReference type="EMBL" id="QGDJ01000004">
    <property type="protein sequence ID" value="PWJ19355.1"/>
    <property type="molecule type" value="Genomic_DNA"/>
</dbReference>
<reference evidence="1 3" key="2">
    <citation type="submission" date="2018-03" db="EMBL/GenBank/DDBJ databases">
        <title>Genomic Encyclopedia of Archaeal and Bacterial Type Strains, Phase II (KMG-II): from individual species to whole genera.</title>
        <authorList>
            <person name="Goeker M."/>
        </authorList>
    </citation>
    <scope>NUCLEOTIDE SEQUENCE [LARGE SCALE GENOMIC DNA]</scope>
    <source>
        <strain evidence="1 3">DSM 25227</strain>
    </source>
</reference>
<accession>A0A2Y9AU45</accession>
<name>A0A2Y9AU45_9RHOB</name>
<dbReference type="EMBL" id="UETC01000004">
    <property type="protein sequence ID" value="SSA46017.1"/>
    <property type="molecule type" value="Genomic_DNA"/>
</dbReference>
<evidence type="ECO:0000313" key="1">
    <source>
        <dbReference type="EMBL" id="PWJ19355.1"/>
    </source>
</evidence>
<evidence type="ECO:0000313" key="4">
    <source>
        <dbReference type="Proteomes" id="UP000251571"/>
    </source>
</evidence>
<gene>
    <name evidence="1" type="ORF">BCF38_104291</name>
    <name evidence="2" type="ORF">SAMN05421539_104291</name>
</gene>
<dbReference type="Proteomes" id="UP000251571">
    <property type="component" value="Unassembled WGS sequence"/>
</dbReference>
<evidence type="ECO:0000313" key="2">
    <source>
        <dbReference type="EMBL" id="SSA46017.1"/>
    </source>
</evidence>
<protein>
    <recommendedName>
        <fullName evidence="5">DDE superfamily endonuclease</fullName>
    </recommendedName>
</protein>
<reference evidence="2 4" key="1">
    <citation type="submission" date="2016-10" db="EMBL/GenBank/DDBJ databases">
        <authorList>
            <person name="Cai Z."/>
        </authorList>
    </citation>
    <scope>NUCLEOTIDE SEQUENCE [LARGE SCALE GENOMIC DNA]</scope>
    <source>
        <strain evidence="2 4">DSM 25227</strain>
    </source>
</reference>
<proteinExistence type="predicted"/>
<organism evidence="2 4">
    <name type="scientific">Jannaschia seohaensis</name>
    <dbReference type="NCBI Taxonomy" id="475081"/>
    <lineage>
        <taxon>Bacteria</taxon>
        <taxon>Pseudomonadati</taxon>
        <taxon>Pseudomonadota</taxon>
        <taxon>Alphaproteobacteria</taxon>
        <taxon>Rhodobacterales</taxon>
        <taxon>Roseobacteraceae</taxon>
        <taxon>Jannaschia</taxon>
    </lineage>
</organism>
<dbReference type="AlphaFoldDB" id="A0A2Y9AU45"/>
<dbReference type="Proteomes" id="UP000245839">
    <property type="component" value="Unassembled WGS sequence"/>
</dbReference>